<dbReference type="RefSeq" id="WP_304123270.1">
    <property type="nucleotide sequence ID" value="NZ_DYZA01000207.1"/>
</dbReference>
<keyword evidence="1" id="KW-0732">Signal</keyword>
<accession>A0A921AY16</accession>
<evidence type="ECO:0000313" key="3">
    <source>
        <dbReference type="Proteomes" id="UP000698963"/>
    </source>
</evidence>
<organism evidence="2 3">
    <name type="scientific">Mailhella massiliensis</name>
    <dbReference type="NCBI Taxonomy" id="1903261"/>
    <lineage>
        <taxon>Bacteria</taxon>
        <taxon>Pseudomonadati</taxon>
        <taxon>Thermodesulfobacteriota</taxon>
        <taxon>Desulfovibrionia</taxon>
        <taxon>Desulfovibrionales</taxon>
        <taxon>Desulfovibrionaceae</taxon>
        <taxon>Mailhella</taxon>
    </lineage>
</organism>
<protein>
    <recommendedName>
        <fullName evidence="4">Surface layer protein A domain-containing protein</fullName>
    </recommendedName>
</protein>
<dbReference type="EMBL" id="DYZA01000207">
    <property type="protein sequence ID" value="HJD97996.1"/>
    <property type="molecule type" value="Genomic_DNA"/>
</dbReference>
<sequence length="389" mass="42017">MNMSALKGLGKLSLALLLAASLNGVALAGVAPADGSAAMKSPAGNAAVVAKLIGLVNNRHEKTMLGLERTINDGIVIRQSYIKDGKIIIPSEGLYTTARSSNWYPFDNEPITMAGDTYRVIVDRYVRDIVRDVVMKKGDIITSNADKSRGWELSSVEGWTTYGLADGKEAVFKVVKTTGNYYGSSFPVKVGTSITNDAADGGLVKGSSQPVGHTVPDETNNLSRFDYGHNVSSVGRTWVVVDKIDENNNVYVRELATDSCTDIYMSPAKPVVGTYGNNDSFKVGDASVAVKNIGKDSVEVSITDKAGTVTTKKLYIDSKNAKWLMQSMVERDKCYVVSKDGKTLVHLNIRPGNPFKDGKVELVAYSDVIDVQNGSDWPADPRFLTRPET</sequence>
<dbReference type="Proteomes" id="UP000698963">
    <property type="component" value="Unassembled WGS sequence"/>
</dbReference>
<feature type="chain" id="PRO_5037288057" description="Surface layer protein A domain-containing protein" evidence="1">
    <location>
        <begin position="29"/>
        <end position="389"/>
    </location>
</feature>
<evidence type="ECO:0000313" key="2">
    <source>
        <dbReference type="EMBL" id="HJD97996.1"/>
    </source>
</evidence>
<proteinExistence type="predicted"/>
<feature type="signal peptide" evidence="1">
    <location>
        <begin position="1"/>
        <end position="28"/>
    </location>
</feature>
<comment type="caution">
    <text evidence="2">The sequence shown here is derived from an EMBL/GenBank/DDBJ whole genome shotgun (WGS) entry which is preliminary data.</text>
</comment>
<reference evidence="2" key="2">
    <citation type="submission" date="2021-09" db="EMBL/GenBank/DDBJ databases">
        <authorList>
            <person name="Gilroy R."/>
        </authorList>
    </citation>
    <scope>NUCLEOTIDE SEQUENCE</scope>
    <source>
        <strain evidence="2">ChiGjej2B2-19336</strain>
    </source>
</reference>
<dbReference type="AlphaFoldDB" id="A0A921AY16"/>
<evidence type="ECO:0000256" key="1">
    <source>
        <dbReference type="SAM" id="SignalP"/>
    </source>
</evidence>
<gene>
    <name evidence="2" type="ORF">K8W16_10180</name>
</gene>
<name>A0A921AY16_9BACT</name>
<evidence type="ECO:0008006" key="4">
    <source>
        <dbReference type="Google" id="ProtNLM"/>
    </source>
</evidence>
<reference evidence="2" key="1">
    <citation type="journal article" date="2021" name="PeerJ">
        <title>Extensive microbial diversity within the chicken gut microbiome revealed by metagenomics and culture.</title>
        <authorList>
            <person name="Gilroy R."/>
            <person name="Ravi A."/>
            <person name="Getino M."/>
            <person name="Pursley I."/>
            <person name="Horton D.L."/>
            <person name="Alikhan N.F."/>
            <person name="Baker D."/>
            <person name="Gharbi K."/>
            <person name="Hall N."/>
            <person name="Watson M."/>
            <person name="Adriaenssens E.M."/>
            <person name="Foster-Nyarko E."/>
            <person name="Jarju S."/>
            <person name="Secka A."/>
            <person name="Antonio M."/>
            <person name="Oren A."/>
            <person name="Chaudhuri R.R."/>
            <person name="La Ragione R."/>
            <person name="Hildebrand F."/>
            <person name="Pallen M.J."/>
        </authorList>
    </citation>
    <scope>NUCLEOTIDE SEQUENCE</scope>
    <source>
        <strain evidence="2">ChiGjej2B2-19336</strain>
    </source>
</reference>